<feature type="compositionally biased region" description="Low complexity" evidence="15">
    <location>
        <begin position="480"/>
        <end position="497"/>
    </location>
</feature>
<feature type="compositionally biased region" description="Polar residues" evidence="15">
    <location>
        <begin position="504"/>
        <end position="519"/>
    </location>
</feature>
<feature type="region of interest" description="Disordered" evidence="15">
    <location>
        <begin position="461"/>
        <end position="566"/>
    </location>
</feature>
<keyword evidence="7" id="KW-0963">Cytoplasm</keyword>
<dbReference type="SMART" id="SM01269">
    <property type="entry name" value="Lipid_DES"/>
    <property type="match status" value="1"/>
</dbReference>
<dbReference type="EMBL" id="JAXOVC010000010">
    <property type="protein sequence ID" value="KAK4496388.1"/>
    <property type="molecule type" value="Genomic_DNA"/>
</dbReference>
<keyword evidence="10" id="KW-0833">Ubl conjugation pathway</keyword>
<dbReference type="SUPFAM" id="SSF57850">
    <property type="entry name" value="RING/U-box"/>
    <property type="match status" value="1"/>
</dbReference>
<dbReference type="Pfam" id="PF10408">
    <property type="entry name" value="Ufd2P_core"/>
    <property type="match status" value="1"/>
</dbReference>
<evidence type="ECO:0000256" key="11">
    <source>
        <dbReference type="ARBA" id="ARBA00022989"/>
    </source>
</evidence>
<dbReference type="InterPro" id="IPR005804">
    <property type="entry name" value="FA_desaturase_dom"/>
</dbReference>
<feature type="compositionally biased region" description="Basic and acidic residues" evidence="15">
    <location>
        <begin position="541"/>
        <end position="566"/>
    </location>
</feature>
<dbReference type="InterPro" id="IPR013866">
    <property type="entry name" value="Sphingolipid_d4-desaturase_N"/>
</dbReference>
<evidence type="ECO:0000256" key="6">
    <source>
        <dbReference type="ARBA" id="ARBA00007434"/>
    </source>
</evidence>
<dbReference type="PANTHER" id="PTHR13931">
    <property type="entry name" value="UBIQUITINATION FACTOR E4"/>
    <property type="match status" value="1"/>
</dbReference>
<evidence type="ECO:0000256" key="5">
    <source>
        <dbReference type="ARBA" id="ARBA00006146"/>
    </source>
</evidence>
<dbReference type="Proteomes" id="UP001305779">
    <property type="component" value="Unassembled WGS sequence"/>
</dbReference>
<dbReference type="InterPro" id="IPR019474">
    <property type="entry name" value="Ub_conjug_fac_E4_core"/>
</dbReference>
<comment type="similarity">
    <text evidence="5">Belongs to the fatty acid desaturase type 1 family. DEGS subfamily.</text>
</comment>
<evidence type="ECO:0000313" key="18">
    <source>
        <dbReference type="Proteomes" id="UP001305779"/>
    </source>
</evidence>
<dbReference type="PANTHER" id="PTHR13931:SF2">
    <property type="entry name" value="UBIQUITIN CONJUGATION FACTOR E4 B"/>
    <property type="match status" value="1"/>
</dbReference>
<dbReference type="CDD" id="cd16657">
    <property type="entry name" value="RING-Ubox_UBE4A"/>
    <property type="match status" value="1"/>
</dbReference>
<organism evidence="17 18">
    <name type="scientific">Zasmidium cellare</name>
    <name type="common">Wine cellar mold</name>
    <name type="synonym">Racodium cellare</name>
    <dbReference type="NCBI Taxonomy" id="395010"/>
    <lineage>
        <taxon>Eukaryota</taxon>
        <taxon>Fungi</taxon>
        <taxon>Dikarya</taxon>
        <taxon>Ascomycota</taxon>
        <taxon>Pezizomycotina</taxon>
        <taxon>Dothideomycetes</taxon>
        <taxon>Dothideomycetidae</taxon>
        <taxon>Mycosphaerellales</taxon>
        <taxon>Mycosphaerellaceae</taxon>
        <taxon>Zasmidium</taxon>
    </lineage>
</organism>
<reference evidence="17 18" key="1">
    <citation type="journal article" date="2023" name="G3 (Bethesda)">
        <title>A chromosome-level genome assembly of Zasmidium syzygii isolated from banana leaves.</title>
        <authorList>
            <person name="van Westerhoven A.C."/>
            <person name="Mehrabi R."/>
            <person name="Talebi R."/>
            <person name="Steentjes M.B.F."/>
            <person name="Corcolon B."/>
            <person name="Chong P.A."/>
            <person name="Kema G.H.J."/>
            <person name="Seidl M.F."/>
        </authorList>
    </citation>
    <scope>NUCLEOTIDE SEQUENCE [LARGE SCALE GENOMIC DNA]</scope>
    <source>
        <strain evidence="17 18">P124</strain>
    </source>
</reference>
<dbReference type="Pfam" id="PF04564">
    <property type="entry name" value="U-box"/>
    <property type="match status" value="1"/>
</dbReference>
<dbReference type="InterPro" id="IPR011388">
    <property type="entry name" value="DES1/DES2"/>
</dbReference>
<evidence type="ECO:0000256" key="15">
    <source>
        <dbReference type="SAM" id="MobiDB-lite"/>
    </source>
</evidence>
<dbReference type="SMART" id="SM00504">
    <property type="entry name" value="Ubox"/>
    <property type="match status" value="1"/>
</dbReference>
<comment type="subcellular location">
    <subcellularLocation>
        <location evidence="3">Cytoplasm</location>
    </subcellularLocation>
    <subcellularLocation>
        <location evidence="2">Membrane</location>
        <topology evidence="2">Multi-pass membrane protein</topology>
    </subcellularLocation>
    <subcellularLocation>
        <location evidence="1">Nucleus</location>
    </subcellularLocation>
</comment>
<keyword evidence="11" id="KW-0472">Membrane</keyword>
<dbReference type="Pfam" id="PF00487">
    <property type="entry name" value="FA_desaturase"/>
    <property type="match status" value="1"/>
</dbReference>
<dbReference type="InterPro" id="IPR003613">
    <property type="entry name" value="Ubox_domain"/>
</dbReference>
<keyword evidence="13" id="KW-0539">Nucleus</keyword>
<sequence>MPASVTTATTVTNDRNHTKKPAQGQKKEQVSPQDDFFWTYTEEPHRTRRQAIIKAHPEVLKLCGPEPLTIPLVLAVVGLQVYCAYALRDSPVLSWQFLLTAYVIGATANQNLFLAIHEISHNLAFKSPLANRLFAIVANLPIGIPYSASFRPYHLTHHKSLGVDGLDTDLPTALEAWFLDSVGGKAFFCTFQILFYALRPMMVYKLPLTGIHALNIAGQVLFDYAIVTAFGGKALGYFIMSSFLAGSLHPCAGHFIAEHYVFSQHKRSLEAKASASAKLAPPPETYSYYGILNILTYNVGLHNEHHDFPAVPWTRLWKLNQIAKEFYQDLPCHYSWVGVIWQFIIDKEVGLWCRVKRKEGGRKVGAGSNDEKAHGQPVGVGRLKLNTSAGRAKPNSVIDALRLTISCNNTPSATSPNQPRPEHLPPTTVALDQLRRQNIITAVMDSTQSDADKIRAKRLAKLGGQGGGSPAPTPQNGSEQTPDQQPTATQPPAQSQPSEKHETPSTTTENPFSKLSAQSKTEDKKPTTPQITVKPRPTSPAKRERDGSERPRARVTERPPESLESWQDKNLRQIFRVTLKPEELKDAHGNKLTHIPNTKEELVESNKPLLLSTDELEGVITEATGQIPAAKRFEYLLQCFKRASRAIRNSTFSGQDDPKQKILKEARRMSMSYSVFAVTMPEMFGDDVPTSNRLVDHLLAEPECDVGICTDFLTEASSRFDEDDTIKEAIVGAAEELSRQLAEKDMLGEYQTYVRALRNLLRFPKIIEAVTQSPQWAPEGVKAQEIETKTILGPFFRLSPMQQEVANNYFSAPRTRDKGFIANAQNAVRMTLRTHQSELFEITNSIVRAGAANRERMLDWLALCVNLNHKKRAMRVDYRIVSSDGFMVNVTNVLDQLCDPFMDAKFGKIEKIDVDYLRRNPRVDISDETKINVDQKASDEFYSNKAEGTNNFITEIFFLTVAAHHYGTEAAQTRVAMMRKQVQRMEKDLVQFEAERHKYVNDPRYLARFEAEHARFKKRIDDDWSTIHATTGVLVDDLNQARSMQFMRYVIVWLLRIASGQNLPKEQLQLPLPQEQSQVFKCLPEYFLEDIVDNFKFITSHMPQIITPQQSDEIVQVCVTFLRSSEYVKNPGVKSGLVTILYYGVMPFANHARGVLGDLLIGSPFAHKHLLHALMKFYIEAESTGTHTQFFDKFNIRYEIFQVIKKIWVNTMYRENLAKEARVNTEFFVQFVNMLVNDATFVLDESLSAFIRINQLTAEIADQNVMRELTEEQRKEKQELLEDQKGKAKSYMQLTRESMETLILFTETLAESFTMKEIVTRLAHMLDYNLDLMTSKKQTTLKVEHPEQYGFNAKELLADIMTIYTNLAEKENFINAIADDGRSYKPENFEKAIEVMGRFARKSPEEVRVWNLLAKKVAEAKAAIEQEEEDLGEAPEEFMDPLVFDLMTDPVILPLSKNTVDRSTIRSHLLSDPTDPFNRTPLKIEDVIPNVELKQQIDAWKAEKKAQKAADRMDTSEG</sequence>
<evidence type="ECO:0000256" key="3">
    <source>
        <dbReference type="ARBA" id="ARBA00004496"/>
    </source>
</evidence>
<comment type="caution">
    <text evidence="17">The sequence shown here is derived from an EMBL/GenBank/DDBJ whole genome shotgun (WGS) entry which is preliminary data.</text>
</comment>
<evidence type="ECO:0000256" key="4">
    <source>
        <dbReference type="ARBA" id="ARBA00004906"/>
    </source>
</evidence>
<dbReference type="InterPro" id="IPR045132">
    <property type="entry name" value="UBE4"/>
</dbReference>
<dbReference type="PROSITE" id="PS51698">
    <property type="entry name" value="U_BOX"/>
    <property type="match status" value="1"/>
</dbReference>
<dbReference type="InterPro" id="IPR013083">
    <property type="entry name" value="Znf_RING/FYVE/PHD"/>
</dbReference>
<keyword evidence="12" id="KW-0697">Rotamase</keyword>
<proteinExistence type="inferred from homology"/>
<feature type="coiled-coil region" evidence="14">
    <location>
        <begin position="968"/>
        <end position="1002"/>
    </location>
</feature>
<evidence type="ECO:0000256" key="13">
    <source>
        <dbReference type="ARBA" id="ARBA00023242"/>
    </source>
</evidence>
<feature type="coiled-coil region" evidence="14">
    <location>
        <begin position="1253"/>
        <end position="1287"/>
    </location>
</feature>
<keyword evidence="18" id="KW-1185">Reference proteome</keyword>
<evidence type="ECO:0000256" key="7">
    <source>
        <dbReference type="ARBA" id="ARBA00022490"/>
    </source>
</evidence>
<accession>A0ABR0E542</accession>
<feature type="compositionally biased region" description="Polar residues" evidence="15">
    <location>
        <begin position="1"/>
        <end position="13"/>
    </location>
</feature>
<comment type="pathway">
    <text evidence="4">Protein modification; protein ubiquitination.</text>
</comment>
<evidence type="ECO:0000256" key="2">
    <source>
        <dbReference type="ARBA" id="ARBA00004141"/>
    </source>
</evidence>
<dbReference type="CDD" id="cd03508">
    <property type="entry name" value="Delta4-sphingolipid-FADS-like"/>
    <property type="match status" value="1"/>
</dbReference>
<evidence type="ECO:0000256" key="10">
    <source>
        <dbReference type="ARBA" id="ARBA00022786"/>
    </source>
</evidence>
<protein>
    <recommendedName>
        <fullName evidence="16">U-box domain-containing protein</fullName>
    </recommendedName>
</protein>
<keyword evidence="11" id="KW-1133">Transmembrane helix</keyword>
<evidence type="ECO:0000256" key="9">
    <source>
        <dbReference type="ARBA" id="ARBA00022692"/>
    </source>
</evidence>
<evidence type="ECO:0000256" key="8">
    <source>
        <dbReference type="ARBA" id="ARBA00022679"/>
    </source>
</evidence>
<keyword evidence="9" id="KW-0812">Transmembrane</keyword>
<keyword evidence="14" id="KW-0175">Coiled coil</keyword>
<keyword evidence="8" id="KW-0808">Transferase</keyword>
<name>A0ABR0E542_ZASCE</name>
<evidence type="ECO:0000256" key="1">
    <source>
        <dbReference type="ARBA" id="ARBA00004123"/>
    </source>
</evidence>
<evidence type="ECO:0000259" key="16">
    <source>
        <dbReference type="PROSITE" id="PS51698"/>
    </source>
</evidence>
<dbReference type="Pfam" id="PF08557">
    <property type="entry name" value="Lipid_DES"/>
    <property type="match status" value="1"/>
</dbReference>
<gene>
    <name evidence="17" type="ORF">PRZ48_012368</name>
</gene>
<dbReference type="Gene3D" id="3.30.40.10">
    <property type="entry name" value="Zinc/RING finger domain, C3HC4 (zinc finger)"/>
    <property type="match status" value="1"/>
</dbReference>
<keyword evidence="12" id="KW-0413">Isomerase</keyword>
<feature type="region of interest" description="Disordered" evidence="15">
    <location>
        <begin position="1"/>
        <end position="31"/>
    </location>
</feature>
<comment type="similarity">
    <text evidence="6">Belongs to the ubiquitin conjugation factor E4 family.</text>
</comment>
<evidence type="ECO:0000256" key="12">
    <source>
        <dbReference type="ARBA" id="ARBA00023110"/>
    </source>
</evidence>
<evidence type="ECO:0000256" key="14">
    <source>
        <dbReference type="SAM" id="Coils"/>
    </source>
</evidence>
<feature type="domain" description="U-box" evidence="16">
    <location>
        <begin position="1433"/>
        <end position="1507"/>
    </location>
</feature>
<evidence type="ECO:0000313" key="17">
    <source>
        <dbReference type="EMBL" id="KAK4496388.1"/>
    </source>
</evidence>